<dbReference type="AlphaFoldDB" id="S6SFV9"/>
<name>S6SFV9_PSESF</name>
<comment type="caution">
    <text evidence="1">The sequence shown here is derived from an EMBL/GenBank/DDBJ whole genome shotgun (WGS) entry which is preliminary data.</text>
</comment>
<organism evidence="1">
    <name type="scientific">Pseudomonas syringae pv. actinidiae ICMP 18807</name>
    <dbReference type="NCBI Taxonomy" id="1194404"/>
    <lineage>
        <taxon>Bacteria</taxon>
        <taxon>Pseudomonadati</taxon>
        <taxon>Pseudomonadota</taxon>
        <taxon>Gammaproteobacteria</taxon>
        <taxon>Pseudomonadales</taxon>
        <taxon>Pseudomonadaceae</taxon>
        <taxon>Pseudomonas</taxon>
        <taxon>Pseudomonas syringae</taxon>
    </lineage>
</organism>
<dbReference type="EMBL" id="AOKG01002755">
    <property type="protein sequence ID" value="EPN29759.1"/>
    <property type="molecule type" value="Genomic_DNA"/>
</dbReference>
<accession>S6SFV9</accession>
<dbReference type="GO" id="GO:0016787">
    <property type="term" value="F:hydrolase activity"/>
    <property type="evidence" value="ECO:0007669"/>
    <property type="project" value="UniProtKB-KW"/>
</dbReference>
<feature type="non-terminal residue" evidence="1">
    <location>
        <position position="1"/>
    </location>
</feature>
<dbReference type="Proteomes" id="UP000015729">
    <property type="component" value="Unassembled WGS sequence"/>
</dbReference>
<gene>
    <name evidence="1" type="ORF">A244_39848</name>
</gene>
<keyword evidence="1" id="KW-0378">Hydrolase</keyword>
<sequence length="54" mass="5620">FAGRFGEEGVLLGLAGQLERVRPWRGRVPGVSGCGGHAVGKFFELESLASGGTF</sequence>
<reference evidence="1" key="1">
    <citation type="journal article" date="2013" name="PLoS Pathog.">
        <title>Genomic analysis of the Kiwifruit pathogen Pseudomonas syringae pv. actinidiae provides insight into the origins of an emergent plant disease.</title>
        <authorList>
            <person name="McCann H.C."/>
            <person name="Rikkerink E.H."/>
            <person name="Bertels F."/>
            <person name="Fiers M."/>
            <person name="Lu A."/>
            <person name="Rees-George J."/>
            <person name="Andersen M.T."/>
            <person name="Gleave A.P."/>
            <person name="Haubold B."/>
            <person name="Wohlers M.W."/>
            <person name="Guttman D.S."/>
            <person name="Wang P.W."/>
            <person name="Straub C."/>
            <person name="Vanneste J.L."/>
            <person name="Rainey P.B."/>
            <person name="Templeton M.D."/>
        </authorList>
    </citation>
    <scope>NUCLEOTIDE SEQUENCE [LARGE SCALE GENOMIC DNA]</scope>
    <source>
        <strain evidence="1">ICMP 18807</strain>
    </source>
</reference>
<protein>
    <submittedName>
        <fullName evidence="1">6-aminohexanoate-cyclic-dimer hydrolase</fullName>
    </submittedName>
</protein>
<dbReference type="PATRIC" id="fig|1194404.4.peg.8132"/>
<proteinExistence type="predicted"/>
<evidence type="ECO:0000313" key="1">
    <source>
        <dbReference type="EMBL" id="EPN29759.1"/>
    </source>
</evidence>
<reference evidence="1" key="2">
    <citation type="submission" date="2013-01" db="EMBL/GenBank/DDBJ databases">
        <authorList>
            <person name="Lu A.Y."/>
            <person name="Fiers M.W.E.J."/>
            <person name="Templeton M."/>
        </authorList>
    </citation>
    <scope>NUCLEOTIDE SEQUENCE</scope>
    <source>
        <strain evidence="1">ICMP 18807</strain>
    </source>
</reference>